<name>A0A1I0FUQ5_9FIRM</name>
<dbReference type="OrthoDB" id="9800872at2"/>
<feature type="domain" description="Rhodanese" evidence="1">
    <location>
        <begin position="15"/>
        <end position="98"/>
    </location>
</feature>
<dbReference type="InterPro" id="IPR001307">
    <property type="entry name" value="Thiosulphate_STrfase_CS"/>
</dbReference>
<keyword evidence="2" id="KW-0808">Transferase</keyword>
<protein>
    <submittedName>
        <fullName evidence="2">Rhodanese-related sulfurtransferase</fullName>
    </submittedName>
</protein>
<dbReference type="AlphaFoldDB" id="A0A1I0FUQ5"/>
<dbReference type="SUPFAM" id="SSF52821">
    <property type="entry name" value="Rhodanese/Cell cycle control phosphatase"/>
    <property type="match status" value="1"/>
</dbReference>
<dbReference type="PROSITE" id="PS50206">
    <property type="entry name" value="RHODANESE_3"/>
    <property type="match status" value="1"/>
</dbReference>
<proteinExistence type="predicted"/>
<dbReference type="RefSeq" id="WP_092478981.1">
    <property type="nucleotide sequence ID" value="NZ_FOHN01000037.1"/>
</dbReference>
<dbReference type="EMBL" id="FOHN01000037">
    <property type="protein sequence ID" value="SET61304.1"/>
    <property type="molecule type" value="Genomic_DNA"/>
</dbReference>
<dbReference type="Gene3D" id="3.40.250.10">
    <property type="entry name" value="Rhodanese-like domain"/>
    <property type="match status" value="1"/>
</dbReference>
<dbReference type="Pfam" id="PF00581">
    <property type="entry name" value="Rhodanese"/>
    <property type="match status" value="1"/>
</dbReference>
<keyword evidence="3" id="KW-1185">Reference proteome</keyword>
<dbReference type="InterPro" id="IPR001763">
    <property type="entry name" value="Rhodanese-like_dom"/>
</dbReference>
<dbReference type="SMART" id="SM00450">
    <property type="entry name" value="RHOD"/>
    <property type="match status" value="1"/>
</dbReference>
<dbReference type="PANTHER" id="PTHR43031">
    <property type="entry name" value="FAD-DEPENDENT OXIDOREDUCTASE"/>
    <property type="match status" value="1"/>
</dbReference>
<evidence type="ECO:0000313" key="2">
    <source>
        <dbReference type="EMBL" id="SET61304.1"/>
    </source>
</evidence>
<dbReference type="CDD" id="cd00158">
    <property type="entry name" value="RHOD"/>
    <property type="match status" value="1"/>
</dbReference>
<evidence type="ECO:0000313" key="3">
    <source>
        <dbReference type="Proteomes" id="UP000199800"/>
    </source>
</evidence>
<dbReference type="STRING" id="29364.SAMN04487772_13711"/>
<gene>
    <name evidence="2" type="ORF">SAMN04487772_13711</name>
</gene>
<accession>A0A1I0FUQ5</accession>
<dbReference type="GO" id="GO:0004792">
    <property type="term" value="F:thiosulfate-cyanide sulfurtransferase activity"/>
    <property type="evidence" value="ECO:0007669"/>
    <property type="project" value="InterPro"/>
</dbReference>
<dbReference type="InterPro" id="IPR050229">
    <property type="entry name" value="GlpE_sulfurtransferase"/>
</dbReference>
<dbReference type="InterPro" id="IPR036873">
    <property type="entry name" value="Rhodanese-like_dom_sf"/>
</dbReference>
<dbReference type="Proteomes" id="UP000199800">
    <property type="component" value="Unassembled WGS sequence"/>
</dbReference>
<dbReference type="PANTHER" id="PTHR43031:SF16">
    <property type="entry name" value="OXIDOREDUCTASE"/>
    <property type="match status" value="1"/>
</dbReference>
<reference evidence="2 3" key="1">
    <citation type="submission" date="2016-10" db="EMBL/GenBank/DDBJ databases">
        <authorList>
            <person name="de Groot N.N."/>
        </authorList>
    </citation>
    <scope>NUCLEOTIDE SEQUENCE [LARGE SCALE GENOMIC DNA]</scope>
    <source>
        <strain evidence="2 3">DSM 1801</strain>
    </source>
</reference>
<sequence length="100" mass="11225">MSLITIAAKDLMKYIGENSVLIDLREESEYKEGHIPGAVNIVYKGVNETIIDYPKDMVLIFCCDRGNSSLLLGRHYSSLGYKVINVYGGFRAYRGEITVD</sequence>
<evidence type="ECO:0000259" key="1">
    <source>
        <dbReference type="PROSITE" id="PS50206"/>
    </source>
</evidence>
<organism evidence="2 3">
    <name type="scientific">[Clostridium] polysaccharolyticum</name>
    <dbReference type="NCBI Taxonomy" id="29364"/>
    <lineage>
        <taxon>Bacteria</taxon>
        <taxon>Bacillati</taxon>
        <taxon>Bacillota</taxon>
        <taxon>Clostridia</taxon>
        <taxon>Lachnospirales</taxon>
        <taxon>Lachnospiraceae</taxon>
    </lineage>
</organism>
<dbReference type="PROSITE" id="PS00380">
    <property type="entry name" value="RHODANESE_1"/>
    <property type="match status" value="1"/>
</dbReference>